<dbReference type="EMBL" id="BPLR01021236">
    <property type="protein sequence ID" value="GIX87454.1"/>
    <property type="molecule type" value="Genomic_DNA"/>
</dbReference>
<evidence type="ECO:0000313" key="1">
    <source>
        <dbReference type="EMBL" id="GIX87454.1"/>
    </source>
</evidence>
<comment type="caution">
    <text evidence="1">The sequence shown here is derived from an EMBL/GenBank/DDBJ whole genome shotgun (WGS) entry which is preliminary data.</text>
</comment>
<gene>
    <name evidence="1" type="ORF">CEXT_314771</name>
</gene>
<dbReference type="Proteomes" id="UP001054945">
    <property type="component" value="Unassembled WGS sequence"/>
</dbReference>
<keyword evidence="2" id="KW-1185">Reference proteome</keyword>
<protein>
    <submittedName>
        <fullName evidence="1">Uncharacterized protein</fullName>
    </submittedName>
</protein>
<sequence length="85" mass="9760">MYLNRSNIICPNHRQGNLLCRLGKPIRSGGALKVTREVISPGEKKPIVLVREIWEQNLRLQGLLNRAENHRIVAKYSLQLLFSNI</sequence>
<proteinExistence type="predicted"/>
<dbReference type="AlphaFoldDB" id="A0AAV4NSS8"/>
<name>A0AAV4NSS8_CAEEX</name>
<evidence type="ECO:0000313" key="2">
    <source>
        <dbReference type="Proteomes" id="UP001054945"/>
    </source>
</evidence>
<organism evidence="1 2">
    <name type="scientific">Caerostris extrusa</name>
    <name type="common">Bark spider</name>
    <name type="synonym">Caerostris bankana</name>
    <dbReference type="NCBI Taxonomy" id="172846"/>
    <lineage>
        <taxon>Eukaryota</taxon>
        <taxon>Metazoa</taxon>
        <taxon>Ecdysozoa</taxon>
        <taxon>Arthropoda</taxon>
        <taxon>Chelicerata</taxon>
        <taxon>Arachnida</taxon>
        <taxon>Araneae</taxon>
        <taxon>Araneomorphae</taxon>
        <taxon>Entelegynae</taxon>
        <taxon>Araneoidea</taxon>
        <taxon>Araneidae</taxon>
        <taxon>Caerostris</taxon>
    </lineage>
</organism>
<reference evidence="1 2" key="1">
    <citation type="submission" date="2021-06" db="EMBL/GenBank/DDBJ databases">
        <title>Caerostris extrusa draft genome.</title>
        <authorList>
            <person name="Kono N."/>
            <person name="Arakawa K."/>
        </authorList>
    </citation>
    <scope>NUCLEOTIDE SEQUENCE [LARGE SCALE GENOMIC DNA]</scope>
</reference>
<accession>A0AAV4NSS8</accession>